<gene>
    <name evidence="1" type="ORF">DCHRY22_LOCUS3655</name>
</gene>
<dbReference type="EMBL" id="CAKASE010000048">
    <property type="protein sequence ID" value="CAG9562294.1"/>
    <property type="molecule type" value="Genomic_DNA"/>
</dbReference>
<proteinExistence type="predicted"/>
<evidence type="ECO:0000313" key="2">
    <source>
        <dbReference type="Proteomes" id="UP000789524"/>
    </source>
</evidence>
<keyword evidence="2" id="KW-1185">Reference proteome</keyword>
<reference evidence="1" key="1">
    <citation type="submission" date="2021-09" db="EMBL/GenBank/DDBJ databases">
        <authorList>
            <person name="Martin H S."/>
        </authorList>
    </citation>
    <scope>NUCLEOTIDE SEQUENCE</scope>
</reference>
<protein>
    <submittedName>
        <fullName evidence="1">(African queen) hypothetical protein</fullName>
    </submittedName>
</protein>
<evidence type="ECO:0000313" key="1">
    <source>
        <dbReference type="EMBL" id="CAG9562294.1"/>
    </source>
</evidence>
<accession>A0A8J2QGB8</accession>
<dbReference type="AlphaFoldDB" id="A0A8J2QGB8"/>
<name>A0A8J2QGB8_9NEOP</name>
<sequence length="70" mass="8038">MIPLKDYTAKDSDVTLISDYGDNMSFYRFRKSCITTEPARARYNTYIVLETVINSNVLICGHVDCRVNEP</sequence>
<dbReference type="Proteomes" id="UP000789524">
    <property type="component" value="Unassembled WGS sequence"/>
</dbReference>
<organism evidence="1 2">
    <name type="scientific">Danaus chrysippus</name>
    <name type="common">African queen</name>
    <dbReference type="NCBI Taxonomy" id="151541"/>
    <lineage>
        <taxon>Eukaryota</taxon>
        <taxon>Metazoa</taxon>
        <taxon>Ecdysozoa</taxon>
        <taxon>Arthropoda</taxon>
        <taxon>Hexapoda</taxon>
        <taxon>Insecta</taxon>
        <taxon>Pterygota</taxon>
        <taxon>Neoptera</taxon>
        <taxon>Endopterygota</taxon>
        <taxon>Lepidoptera</taxon>
        <taxon>Glossata</taxon>
        <taxon>Ditrysia</taxon>
        <taxon>Papilionoidea</taxon>
        <taxon>Nymphalidae</taxon>
        <taxon>Danainae</taxon>
        <taxon>Danaini</taxon>
        <taxon>Danaina</taxon>
        <taxon>Danaus</taxon>
        <taxon>Anosia</taxon>
    </lineage>
</organism>
<comment type="caution">
    <text evidence="1">The sequence shown here is derived from an EMBL/GenBank/DDBJ whole genome shotgun (WGS) entry which is preliminary data.</text>
</comment>